<evidence type="ECO:0000313" key="6">
    <source>
        <dbReference type="EMBL" id="RYR71113.1"/>
    </source>
</evidence>
<keyword evidence="2" id="KW-0645">Protease</keyword>
<organism evidence="6 7">
    <name type="scientific">Arachis hypogaea</name>
    <name type="common">Peanut</name>
    <dbReference type="NCBI Taxonomy" id="3818"/>
    <lineage>
        <taxon>Eukaryota</taxon>
        <taxon>Viridiplantae</taxon>
        <taxon>Streptophyta</taxon>
        <taxon>Embryophyta</taxon>
        <taxon>Tracheophyta</taxon>
        <taxon>Spermatophyta</taxon>
        <taxon>Magnoliopsida</taxon>
        <taxon>eudicotyledons</taxon>
        <taxon>Gunneridae</taxon>
        <taxon>Pentapetalae</taxon>
        <taxon>rosids</taxon>
        <taxon>fabids</taxon>
        <taxon>Fabales</taxon>
        <taxon>Fabaceae</taxon>
        <taxon>Papilionoideae</taxon>
        <taxon>50 kb inversion clade</taxon>
        <taxon>dalbergioids sensu lato</taxon>
        <taxon>Dalbergieae</taxon>
        <taxon>Pterocarpus clade</taxon>
        <taxon>Arachis</taxon>
    </lineage>
</organism>
<keyword evidence="7" id="KW-1185">Reference proteome</keyword>
<dbReference type="Gene3D" id="3.40.395.10">
    <property type="entry name" value="Adenoviral Proteinase, Chain A"/>
    <property type="match status" value="1"/>
</dbReference>
<dbReference type="PROSITE" id="PS50600">
    <property type="entry name" value="ULP_PROTEASE"/>
    <property type="match status" value="1"/>
</dbReference>
<sequence length="332" mass="38391">MKKEETKAPEVNNKKYEEMDTQLKQMEETVNNLQKMYSINQPNFPIGLPQPIIPFFPPIPPNFYGPFTGFTQTSPPCTPPSIHMHMPPYPPPFASHIPGTPLTDAIMEKLKSSLDKNAKTIVKKTNTNAGRKKELPSKGSVSVGKKLYSPKSSPTEISKSLLARGSKFDANRDSFFNLIPKGWIDEDILCVYAHMLTNEERLDLGYLRHWYMPTKLALIEKNPPSKMIVQYQNSFMGKVETLHKIFVPVNEDNIHWYLVVFDMHERQIIWLDSKPNYEKMERKNFNIRKLAIYIEEMFQDYSFYDLETTARPKVSRFADPKHIETGEQKIGS</sequence>
<gene>
    <name evidence="6" type="ORF">Ahy_A02g005408</name>
</gene>
<name>A0A445E704_ARAHY</name>
<dbReference type="EMBL" id="SDMP01000002">
    <property type="protein sequence ID" value="RYR71113.1"/>
    <property type="molecule type" value="Genomic_DNA"/>
</dbReference>
<comment type="caution">
    <text evidence="6">The sequence shown here is derived from an EMBL/GenBank/DDBJ whole genome shotgun (WGS) entry which is preliminary data.</text>
</comment>
<dbReference type="InterPro" id="IPR003653">
    <property type="entry name" value="Peptidase_C48_C"/>
</dbReference>
<protein>
    <recommendedName>
        <fullName evidence="5">Ubiquitin-like protease family profile domain-containing protein</fullName>
    </recommendedName>
</protein>
<dbReference type="GO" id="GO:0008234">
    <property type="term" value="F:cysteine-type peptidase activity"/>
    <property type="evidence" value="ECO:0007669"/>
    <property type="project" value="InterPro"/>
</dbReference>
<dbReference type="GO" id="GO:0006508">
    <property type="term" value="P:proteolysis"/>
    <property type="evidence" value="ECO:0007669"/>
    <property type="project" value="UniProtKB-KW"/>
</dbReference>
<dbReference type="Proteomes" id="UP000289738">
    <property type="component" value="Chromosome A02"/>
</dbReference>
<accession>A0A445E704</accession>
<evidence type="ECO:0000256" key="3">
    <source>
        <dbReference type="ARBA" id="ARBA00022801"/>
    </source>
</evidence>
<evidence type="ECO:0000259" key="5">
    <source>
        <dbReference type="PROSITE" id="PS50600"/>
    </source>
</evidence>
<comment type="similarity">
    <text evidence="1">Belongs to the peptidase C48 family.</text>
</comment>
<feature type="domain" description="Ubiquitin-like protease family profile" evidence="5">
    <location>
        <begin position="168"/>
        <end position="317"/>
    </location>
</feature>
<evidence type="ECO:0000256" key="1">
    <source>
        <dbReference type="ARBA" id="ARBA00005234"/>
    </source>
</evidence>
<evidence type="ECO:0000256" key="2">
    <source>
        <dbReference type="ARBA" id="ARBA00022670"/>
    </source>
</evidence>
<dbReference type="Pfam" id="PF02902">
    <property type="entry name" value="Peptidase_C48"/>
    <property type="match status" value="1"/>
</dbReference>
<dbReference type="SUPFAM" id="SSF54001">
    <property type="entry name" value="Cysteine proteinases"/>
    <property type="match status" value="1"/>
</dbReference>
<dbReference type="AlphaFoldDB" id="A0A445E704"/>
<evidence type="ECO:0000256" key="4">
    <source>
        <dbReference type="SAM" id="MobiDB-lite"/>
    </source>
</evidence>
<reference evidence="6 7" key="1">
    <citation type="submission" date="2019-01" db="EMBL/GenBank/DDBJ databases">
        <title>Sequencing of cultivated peanut Arachis hypogaea provides insights into genome evolution and oil improvement.</title>
        <authorList>
            <person name="Chen X."/>
        </authorList>
    </citation>
    <scope>NUCLEOTIDE SEQUENCE [LARGE SCALE GENOMIC DNA]</scope>
    <source>
        <strain evidence="7">cv. Fuhuasheng</strain>
        <tissue evidence="6">Leaves</tissue>
    </source>
</reference>
<keyword evidence="3" id="KW-0378">Hydrolase</keyword>
<dbReference type="InterPro" id="IPR038765">
    <property type="entry name" value="Papain-like_cys_pep_sf"/>
</dbReference>
<proteinExistence type="inferred from homology"/>
<feature type="region of interest" description="Disordered" evidence="4">
    <location>
        <begin position="126"/>
        <end position="147"/>
    </location>
</feature>
<evidence type="ECO:0000313" key="7">
    <source>
        <dbReference type="Proteomes" id="UP000289738"/>
    </source>
</evidence>